<dbReference type="Gene3D" id="2.60.40.1120">
    <property type="entry name" value="Carboxypeptidase-like, regulatory domain"/>
    <property type="match status" value="1"/>
</dbReference>
<proteinExistence type="predicted"/>
<keyword evidence="5" id="KW-1185">Reference proteome</keyword>
<feature type="domain" description="DUF3823" evidence="2">
    <location>
        <begin position="29"/>
        <end position="115"/>
    </location>
</feature>
<dbReference type="RefSeq" id="WP_072877418.1">
    <property type="nucleotide sequence ID" value="NZ_FQVT01000002.1"/>
</dbReference>
<dbReference type="PROSITE" id="PS51257">
    <property type="entry name" value="PROKAR_LIPOPROTEIN"/>
    <property type="match status" value="1"/>
</dbReference>
<evidence type="ECO:0000313" key="4">
    <source>
        <dbReference type="EMBL" id="SHF76175.1"/>
    </source>
</evidence>
<evidence type="ECO:0000256" key="1">
    <source>
        <dbReference type="SAM" id="SignalP"/>
    </source>
</evidence>
<feature type="chain" id="PRO_5012499836" description="DUF3823 domain-containing protein" evidence="1">
    <location>
        <begin position="20"/>
        <end position="228"/>
    </location>
</feature>
<sequence length="228" mass="25564">MRKLLIIALLLFIVVACSEKDNYSAPNKTLQGAIIDRETGDSIPSQSPNGLRVRLYDQGYQDPQPIDFWGMQDGSFKNTKLFGGDYKVVVDNGGFYSEDTLAVSLPKNEPLNIEVLPILRIRANAKAGEDNSIIVDYELSETKPEEGKIMRRSTLVSNTPYVDINNFVNSNPFINTESVSDSLITTTTYRDTIRGLESNTTYFVRIGARTDNVGNRYNYSEVMEIELP</sequence>
<dbReference type="EMBL" id="FQVT01000002">
    <property type="protein sequence ID" value="SHF76175.1"/>
    <property type="molecule type" value="Genomic_DNA"/>
</dbReference>
<dbReference type="Pfam" id="PF18003">
    <property type="entry name" value="DUF3823_C"/>
    <property type="match status" value="1"/>
</dbReference>
<dbReference type="STRING" id="1073325.SAMN05444483_102294"/>
<dbReference type="Gene3D" id="2.60.40.2060">
    <property type="match status" value="1"/>
</dbReference>
<reference evidence="5" key="1">
    <citation type="submission" date="2016-11" db="EMBL/GenBank/DDBJ databases">
        <authorList>
            <person name="Varghese N."/>
            <person name="Submissions S."/>
        </authorList>
    </citation>
    <scope>NUCLEOTIDE SEQUENCE [LARGE SCALE GENOMIC DNA]</scope>
    <source>
        <strain evidence="5">DSM 24579</strain>
    </source>
</reference>
<dbReference type="Pfam" id="PF12866">
    <property type="entry name" value="DUF3823"/>
    <property type="match status" value="1"/>
</dbReference>
<name>A0A1M5EAF2_SALEC</name>
<evidence type="ECO:0000259" key="3">
    <source>
        <dbReference type="Pfam" id="PF18003"/>
    </source>
</evidence>
<dbReference type="OrthoDB" id="1433240at2"/>
<evidence type="ECO:0000259" key="2">
    <source>
        <dbReference type="Pfam" id="PF12866"/>
    </source>
</evidence>
<keyword evidence="1" id="KW-0732">Signal</keyword>
<feature type="domain" description="DUF3823" evidence="3">
    <location>
        <begin position="120"/>
        <end position="222"/>
    </location>
</feature>
<evidence type="ECO:0008006" key="6">
    <source>
        <dbReference type="Google" id="ProtNLM"/>
    </source>
</evidence>
<feature type="signal peptide" evidence="1">
    <location>
        <begin position="1"/>
        <end position="19"/>
    </location>
</feature>
<organism evidence="4 5">
    <name type="scientific">Salegentibacter echinorum</name>
    <dbReference type="NCBI Taxonomy" id="1073325"/>
    <lineage>
        <taxon>Bacteria</taxon>
        <taxon>Pseudomonadati</taxon>
        <taxon>Bacteroidota</taxon>
        <taxon>Flavobacteriia</taxon>
        <taxon>Flavobacteriales</taxon>
        <taxon>Flavobacteriaceae</taxon>
        <taxon>Salegentibacter</taxon>
    </lineage>
</organism>
<evidence type="ECO:0000313" key="5">
    <source>
        <dbReference type="Proteomes" id="UP000183945"/>
    </source>
</evidence>
<dbReference type="InterPro" id="IPR024278">
    <property type="entry name" value="DUF3823_N"/>
</dbReference>
<dbReference type="AlphaFoldDB" id="A0A1M5EAF2"/>
<accession>A0A1M5EAF2</accession>
<gene>
    <name evidence="4" type="ORF">SAMN05444483_102294</name>
</gene>
<dbReference type="Proteomes" id="UP000183945">
    <property type="component" value="Unassembled WGS sequence"/>
</dbReference>
<dbReference type="InterPro" id="IPR041186">
    <property type="entry name" value="DUF3823_C"/>
</dbReference>
<protein>
    <recommendedName>
        <fullName evidence="6">DUF3823 domain-containing protein</fullName>
    </recommendedName>
</protein>